<evidence type="ECO:0000313" key="5">
    <source>
        <dbReference type="Proteomes" id="UP000518887"/>
    </source>
</evidence>
<evidence type="ECO:0000256" key="2">
    <source>
        <dbReference type="ARBA" id="ARBA00023239"/>
    </source>
</evidence>
<dbReference type="InterPro" id="IPR052172">
    <property type="entry name" value="UxaA_altronate/galactarate_dh"/>
</dbReference>
<protein>
    <submittedName>
        <fullName evidence="4">Altronate hydrolase</fullName>
        <ecNumber evidence="4">4.2.1.7</ecNumber>
    </submittedName>
</protein>
<dbReference type="EC" id="4.2.1.7" evidence="4"/>
<dbReference type="EMBL" id="JACHFQ010000001">
    <property type="protein sequence ID" value="MBB5225033.1"/>
    <property type="molecule type" value="Genomic_DNA"/>
</dbReference>
<dbReference type="AlphaFoldDB" id="A0A7W8LL67"/>
<evidence type="ECO:0000259" key="3">
    <source>
        <dbReference type="SMART" id="SM00858"/>
    </source>
</evidence>
<dbReference type="Pfam" id="PF04295">
    <property type="entry name" value="GD_AH_second"/>
    <property type="match status" value="1"/>
</dbReference>
<organism evidence="4 5">
    <name type="scientific">Treponema ruminis</name>
    <dbReference type="NCBI Taxonomy" id="744515"/>
    <lineage>
        <taxon>Bacteria</taxon>
        <taxon>Pseudomonadati</taxon>
        <taxon>Spirochaetota</taxon>
        <taxon>Spirochaetia</taxon>
        <taxon>Spirochaetales</taxon>
        <taxon>Treponemataceae</taxon>
        <taxon>Treponema</taxon>
    </lineage>
</organism>
<dbReference type="PANTHER" id="PTHR30536:SF5">
    <property type="entry name" value="ALTRONATE DEHYDRATASE"/>
    <property type="match status" value="1"/>
</dbReference>
<feature type="domain" description="SAF" evidence="3">
    <location>
        <begin position="12"/>
        <end position="89"/>
    </location>
</feature>
<dbReference type="GO" id="GO:0019698">
    <property type="term" value="P:D-galacturonate catabolic process"/>
    <property type="evidence" value="ECO:0007669"/>
    <property type="project" value="TreeGrafter"/>
</dbReference>
<dbReference type="PANTHER" id="PTHR30536">
    <property type="entry name" value="ALTRONATE/GALACTARATE DEHYDRATASE"/>
    <property type="match status" value="1"/>
</dbReference>
<dbReference type="GO" id="GO:0008789">
    <property type="term" value="F:altronate dehydratase activity"/>
    <property type="evidence" value="ECO:0007669"/>
    <property type="project" value="UniProtKB-EC"/>
</dbReference>
<dbReference type="Pfam" id="PF20629">
    <property type="entry name" value="GD_AH_C"/>
    <property type="match status" value="1"/>
</dbReference>
<dbReference type="InterPro" id="IPR048332">
    <property type="entry name" value="GD_AH_C"/>
</dbReference>
<comment type="caution">
    <text evidence="4">The sequence shown here is derived from an EMBL/GenBank/DDBJ whole genome shotgun (WGS) entry which is preliminary data.</text>
</comment>
<sequence length="522" mass="56930">MSKIAIRINSADVVAVALEPLTKGTQVTLEAMDNVPEVTVTLQEDITAGHKFAIRQIKKGEPVIKYGYPIGEATEDIAEGKHVHTHNIHTLLSGELEYTYDEARAKAAYDAWYKETEKLRANVPSVNVYKRADGRVGSRNEIWIVPLVGCVNKISENLAMWANAKFCAGEPKPSEKGGVEGFFTWTHPYGCSQMGGDKETTAKILADLVHHPNAGGVLVVSLGCEENNVPYFKEFLGEYDENRVKFMVTQQFEDEMEEGKKLLTELAEYAGKFQREEAPLTDIVLGMKCGGSDGMSGITANALIGRICDAMTGMGGRVMLTEVPEMFGAEQMLMNRCVDKERFDKTVKLINGFKGYYSRHNQVCYENPSPGNKAGGITTLEDKSLGCVQKGGKAPVTGVLKYGERLPQNVTGLTLLEGPGNDIVSTTDMTAAGANIILFSTGRGTPLGAPVPTVKIATNHPLAQNKRGWIDFDAARLLDEPSDSVRDALLQQIIDIVSGRTVTKNEKNGYREIAIFKDGVTL</sequence>
<accession>A0A7W8LL67</accession>
<dbReference type="SMART" id="SM00858">
    <property type="entry name" value="SAF"/>
    <property type="match status" value="1"/>
</dbReference>
<dbReference type="GO" id="GO:0016787">
    <property type="term" value="F:hydrolase activity"/>
    <property type="evidence" value="ECO:0007669"/>
    <property type="project" value="UniProtKB-KW"/>
</dbReference>
<dbReference type="CDD" id="cd11613">
    <property type="entry name" value="SAF_AH_GD"/>
    <property type="match status" value="1"/>
</dbReference>
<keyword evidence="5" id="KW-1185">Reference proteome</keyword>
<evidence type="ECO:0000256" key="1">
    <source>
        <dbReference type="ARBA" id="ARBA00010986"/>
    </source>
</evidence>
<name>A0A7W8LL67_9SPIR</name>
<keyword evidence="2 4" id="KW-0456">Lyase</keyword>
<proteinExistence type="inferred from homology"/>
<dbReference type="InterPro" id="IPR007392">
    <property type="entry name" value="GD_AH_second"/>
</dbReference>
<dbReference type="RefSeq" id="WP_184656891.1">
    <property type="nucleotide sequence ID" value="NZ_JACHFQ010000001.1"/>
</dbReference>
<reference evidence="4 5" key="1">
    <citation type="submission" date="2020-08" db="EMBL/GenBank/DDBJ databases">
        <title>Genomic Encyclopedia of Type Strains, Phase IV (KMG-IV): sequencing the most valuable type-strain genomes for metagenomic binning, comparative biology and taxonomic classification.</title>
        <authorList>
            <person name="Goeker M."/>
        </authorList>
    </citation>
    <scope>NUCLEOTIDE SEQUENCE [LARGE SCALE GENOMIC DNA]</scope>
    <source>
        <strain evidence="4 5">DSM 103462</strain>
    </source>
</reference>
<comment type="similarity">
    <text evidence="1">Belongs to the UxaA family.</text>
</comment>
<dbReference type="Pfam" id="PF08666">
    <property type="entry name" value="SAF"/>
    <property type="match status" value="1"/>
</dbReference>
<dbReference type="InterPro" id="IPR013974">
    <property type="entry name" value="SAF"/>
</dbReference>
<dbReference type="InterPro" id="IPR044144">
    <property type="entry name" value="SAF_UxaA/GarD"/>
</dbReference>
<dbReference type="Gene3D" id="2.30.130.110">
    <property type="match status" value="1"/>
</dbReference>
<evidence type="ECO:0000313" key="4">
    <source>
        <dbReference type="EMBL" id="MBB5225033.1"/>
    </source>
</evidence>
<keyword evidence="4" id="KW-0378">Hydrolase</keyword>
<dbReference type="Proteomes" id="UP000518887">
    <property type="component" value="Unassembled WGS sequence"/>
</dbReference>
<gene>
    <name evidence="4" type="ORF">HNP76_000373</name>
</gene>